<evidence type="ECO:0000313" key="2">
    <source>
        <dbReference type="Proteomes" id="UP000218334"/>
    </source>
</evidence>
<proteinExistence type="predicted"/>
<feature type="non-terminal residue" evidence="1">
    <location>
        <position position="1"/>
    </location>
</feature>
<protein>
    <submittedName>
        <fullName evidence="1">Uncharacterized protein</fullName>
    </submittedName>
</protein>
<dbReference type="Gene3D" id="3.60.130.30">
    <property type="match status" value="1"/>
</dbReference>
<sequence>KHQDCLNCPFGWCIITALGRFNSNCSGHIILWEMKMVIEFPHASTILIPSVIITHSNVPIANSDLHTSFMQFCSGNLF</sequence>
<accession>A0A2H3C269</accession>
<evidence type="ECO:0000313" key="1">
    <source>
        <dbReference type="EMBL" id="PBK75394.1"/>
    </source>
</evidence>
<dbReference type="STRING" id="1076256.A0A2H3C269"/>
<dbReference type="EMBL" id="KZ293417">
    <property type="protein sequence ID" value="PBK75394.1"/>
    <property type="molecule type" value="Genomic_DNA"/>
</dbReference>
<dbReference type="AlphaFoldDB" id="A0A2H3C269"/>
<organism evidence="1 2">
    <name type="scientific">Armillaria solidipes</name>
    <dbReference type="NCBI Taxonomy" id="1076256"/>
    <lineage>
        <taxon>Eukaryota</taxon>
        <taxon>Fungi</taxon>
        <taxon>Dikarya</taxon>
        <taxon>Basidiomycota</taxon>
        <taxon>Agaricomycotina</taxon>
        <taxon>Agaricomycetes</taxon>
        <taxon>Agaricomycetidae</taxon>
        <taxon>Agaricales</taxon>
        <taxon>Marasmiineae</taxon>
        <taxon>Physalacriaceae</taxon>
        <taxon>Armillaria</taxon>
    </lineage>
</organism>
<dbReference type="Proteomes" id="UP000218334">
    <property type="component" value="Unassembled WGS sequence"/>
</dbReference>
<reference evidence="2" key="1">
    <citation type="journal article" date="2017" name="Nat. Ecol. Evol.">
        <title>Genome expansion and lineage-specific genetic innovations in the forest pathogenic fungi Armillaria.</title>
        <authorList>
            <person name="Sipos G."/>
            <person name="Prasanna A.N."/>
            <person name="Walter M.C."/>
            <person name="O'Connor E."/>
            <person name="Balint B."/>
            <person name="Krizsan K."/>
            <person name="Kiss B."/>
            <person name="Hess J."/>
            <person name="Varga T."/>
            <person name="Slot J."/>
            <person name="Riley R."/>
            <person name="Boka B."/>
            <person name="Rigling D."/>
            <person name="Barry K."/>
            <person name="Lee J."/>
            <person name="Mihaltcheva S."/>
            <person name="LaButti K."/>
            <person name="Lipzen A."/>
            <person name="Waldron R."/>
            <person name="Moloney N.M."/>
            <person name="Sperisen C."/>
            <person name="Kredics L."/>
            <person name="Vagvoelgyi C."/>
            <person name="Patrignani A."/>
            <person name="Fitzpatrick D."/>
            <person name="Nagy I."/>
            <person name="Doyle S."/>
            <person name="Anderson J.B."/>
            <person name="Grigoriev I.V."/>
            <person name="Gueldener U."/>
            <person name="Muensterkoetter M."/>
            <person name="Nagy L.G."/>
        </authorList>
    </citation>
    <scope>NUCLEOTIDE SEQUENCE [LARGE SCALE GENOMIC DNA]</scope>
    <source>
        <strain evidence="2">28-4</strain>
    </source>
</reference>
<gene>
    <name evidence="1" type="ORF">ARMSODRAFT_1049561</name>
</gene>
<name>A0A2H3C269_9AGAR</name>
<keyword evidence="2" id="KW-1185">Reference proteome</keyword>